<dbReference type="Proteomes" id="UP000011096">
    <property type="component" value="Unassembled WGS sequence"/>
</dbReference>
<dbReference type="AlphaFoldDB" id="A0A7J6IWZ3"/>
<dbReference type="GeneID" id="90980153"/>
<feature type="region of interest" description="Disordered" evidence="1">
    <location>
        <begin position="50"/>
        <end position="103"/>
    </location>
</feature>
<reference evidence="2 3" key="1">
    <citation type="submission" date="2012-08" db="EMBL/GenBank/DDBJ databases">
        <authorList>
            <person name="Gan P.H.P."/>
            <person name="Ikeda K."/>
            <person name="Irieda H."/>
            <person name="Narusaka M."/>
            <person name="O'Connell R.J."/>
            <person name="Narusaka Y."/>
            <person name="Takano Y."/>
            <person name="Kubo Y."/>
            <person name="Shirasu K."/>
        </authorList>
    </citation>
    <scope>NUCLEOTIDE SEQUENCE [LARGE SCALE GENOMIC DNA]</scope>
    <source>
        <strain evidence="2 3">Nara gc5</strain>
    </source>
</reference>
<reference evidence="2 3" key="2">
    <citation type="submission" date="2020-04" db="EMBL/GenBank/DDBJ databases">
        <title>Genome sequencing and assembly of multiple isolates from the Colletotrichum gloeosporioides species complex.</title>
        <authorList>
            <person name="Gan P."/>
            <person name="Shirasu K."/>
        </authorList>
    </citation>
    <scope>NUCLEOTIDE SEQUENCE [LARGE SCALE GENOMIC DNA]</scope>
    <source>
        <strain evidence="2 3">Nara gc5</strain>
    </source>
</reference>
<dbReference type="EMBL" id="ANPB02000006">
    <property type="protein sequence ID" value="KAF4480752.1"/>
    <property type="molecule type" value="Genomic_DNA"/>
</dbReference>
<dbReference type="InParanoid" id="A0A7J6IWZ3"/>
<sequence>METAAVVYCCCHCACQAWNIRAHLGLWPHRTHAPAYHWTIPDITQTHRPISPLPFSYHDDNPSSPHTIPSQPANHPSRLEPPQIHQKTSSESSAMSLKSIRLR</sequence>
<protein>
    <submittedName>
        <fullName evidence="2">Uncharacterized protein</fullName>
    </submittedName>
</protein>
<organism evidence="2 3">
    <name type="scientific">Colletotrichum fructicola (strain Nara gc5)</name>
    <name type="common">Anthracnose fungus</name>
    <name type="synonym">Colletotrichum gloeosporioides (strain Nara gc5)</name>
    <dbReference type="NCBI Taxonomy" id="1213859"/>
    <lineage>
        <taxon>Eukaryota</taxon>
        <taxon>Fungi</taxon>
        <taxon>Dikarya</taxon>
        <taxon>Ascomycota</taxon>
        <taxon>Pezizomycotina</taxon>
        <taxon>Sordariomycetes</taxon>
        <taxon>Hypocreomycetidae</taxon>
        <taxon>Glomerellales</taxon>
        <taxon>Glomerellaceae</taxon>
        <taxon>Colletotrichum</taxon>
        <taxon>Colletotrichum gloeosporioides species complex</taxon>
    </lineage>
</organism>
<feature type="compositionally biased region" description="Polar residues" evidence="1">
    <location>
        <begin position="62"/>
        <end position="74"/>
    </location>
</feature>
<accession>A0A7J6IWZ3</accession>
<proteinExistence type="predicted"/>
<evidence type="ECO:0000313" key="2">
    <source>
        <dbReference type="EMBL" id="KAF4480752.1"/>
    </source>
</evidence>
<dbReference type="RefSeq" id="XP_066008174.1">
    <property type="nucleotide sequence ID" value="XM_066152521.1"/>
</dbReference>
<name>A0A7J6IWZ3_COLFN</name>
<gene>
    <name evidence="2" type="ORF">CGGC5_v011359</name>
</gene>
<comment type="caution">
    <text evidence="2">The sequence shown here is derived from an EMBL/GenBank/DDBJ whole genome shotgun (WGS) entry which is preliminary data.</text>
</comment>
<keyword evidence="3" id="KW-1185">Reference proteome</keyword>
<evidence type="ECO:0000313" key="3">
    <source>
        <dbReference type="Proteomes" id="UP000011096"/>
    </source>
</evidence>
<feature type="compositionally biased region" description="Polar residues" evidence="1">
    <location>
        <begin position="85"/>
        <end position="96"/>
    </location>
</feature>
<evidence type="ECO:0000256" key="1">
    <source>
        <dbReference type="SAM" id="MobiDB-lite"/>
    </source>
</evidence>